<keyword evidence="1" id="KW-0812">Transmembrane</keyword>
<feature type="transmembrane region" description="Helical" evidence="1">
    <location>
        <begin position="28"/>
        <end position="46"/>
    </location>
</feature>
<dbReference type="EMBL" id="CP011541">
    <property type="protein sequence ID" value="AKK03566.1"/>
    <property type="molecule type" value="Genomic_DNA"/>
</dbReference>
<dbReference type="RefSeq" id="WP_158408036.1">
    <property type="nucleotide sequence ID" value="NZ_CP011541.1"/>
</dbReference>
<dbReference type="AlphaFoldDB" id="A0A0G3GQT1"/>
<name>A0A0G3GQT1_9CORY</name>
<evidence type="ECO:0000313" key="2">
    <source>
        <dbReference type="EMBL" id="AKK03566.1"/>
    </source>
</evidence>
<dbReference type="PATRIC" id="fig|1050174.4.peg.1729"/>
<dbReference type="Proteomes" id="UP000035368">
    <property type="component" value="Chromosome"/>
</dbReference>
<accession>A0A0G3GQT1</accession>
<keyword evidence="1" id="KW-0472">Membrane</keyword>
<reference evidence="2 3" key="1">
    <citation type="submission" date="2015-05" db="EMBL/GenBank/DDBJ databases">
        <title>Complete genome sequence of Corynebacterium epidermidicanis DSM 45586, isolated from the skin of a dog suffering from pruritus.</title>
        <authorList>
            <person name="Ruckert C."/>
            <person name="Albersmeier A."/>
            <person name="Winkler A."/>
            <person name="Tauch A."/>
        </authorList>
    </citation>
    <scope>NUCLEOTIDE SEQUENCE [LARGE SCALE GENOMIC DNA]</scope>
    <source>
        <strain evidence="2 3">DSM 45586</strain>
    </source>
</reference>
<gene>
    <name evidence="2" type="ORF">CEPID_08580</name>
</gene>
<protein>
    <submittedName>
        <fullName evidence="2">Uncharacterized protein</fullName>
    </submittedName>
</protein>
<evidence type="ECO:0000256" key="1">
    <source>
        <dbReference type="SAM" id="Phobius"/>
    </source>
</evidence>
<organism evidence="2 3">
    <name type="scientific">Corynebacterium epidermidicanis</name>
    <dbReference type="NCBI Taxonomy" id="1050174"/>
    <lineage>
        <taxon>Bacteria</taxon>
        <taxon>Bacillati</taxon>
        <taxon>Actinomycetota</taxon>
        <taxon>Actinomycetes</taxon>
        <taxon>Mycobacteriales</taxon>
        <taxon>Corynebacteriaceae</taxon>
        <taxon>Corynebacterium</taxon>
    </lineage>
</organism>
<dbReference type="KEGG" id="cei:CEPID_08580"/>
<keyword evidence="1" id="KW-1133">Transmembrane helix</keyword>
<proteinExistence type="predicted"/>
<evidence type="ECO:0000313" key="3">
    <source>
        <dbReference type="Proteomes" id="UP000035368"/>
    </source>
</evidence>
<keyword evidence="3" id="KW-1185">Reference proteome</keyword>
<sequence length="55" mass="6473">MIKLPWRIVATLAALVIAFSYTMDLPYYVIIALAVLVMTIVWLPWFHERKQPQIQ</sequence>